<keyword evidence="3" id="KW-1185">Reference proteome</keyword>
<reference evidence="3" key="1">
    <citation type="journal article" date="2019" name="Int. J. Syst. Evol. Microbiol.">
        <title>The Global Catalogue of Microorganisms (GCM) 10K type strain sequencing project: providing services to taxonomists for standard genome sequencing and annotation.</title>
        <authorList>
            <consortium name="The Broad Institute Genomics Platform"/>
            <consortium name="The Broad Institute Genome Sequencing Center for Infectious Disease"/>
            <person name="Wu L."/>
            <person name="Ma J."/>
        </authorList>
    </citation>
    <scope>NUCLEOTIDE SEQUENCE [LARGE SCALE GENOMIC DNA]</scope>
    <source>
        <strain evidence="3">CCUG 62763</strain>
    </source>
</reference>
<comment type="caution">
    <text evidence="2">The sequence shown here is derived from an EMBL/GenBank/DDBJ whole genome shotgun (WGS) entry which is preliminary data.</text>
</comment>
<evidence type="ECO:0000256" key="1">
    <source>
        <dbReference type="SAM" id="MobiDB-lite"/>
    </source>
</evidence>
<sequence length="202" mass="20436">MRRRTPWLLGGVLAGTVVLGASGTFAVLSDSEEAVATAGAASLRLDVEAPALLQLGPQRTPQEVRATVTGGVPAVLQVSLAPTAGDCADLPARLTVTGPEGTRSRDVCRLAGDPLEVAHLGPEHPTAELSVSVAGTGTPPPGLRQVTWPDGLVLTLVQDPAGFSDERRLDVHVVLPPGQLSGNANGNDGSPGGGNGGRNGRD</sequence>
<dbReference type="EMBL" id="JBHSGR010000030">
    <property type="protein sequence ID" value="MFC4695875.1"/>
    <property type="molecule type" value="Genomic_DNA"/>
</dbReference>
<evidence type="ECO:0008006" key="4">
    <source>
        <dbReference type="Google" id="ProtNLM"/>
    </source>
</evidence>
<dbReference type="Proteomes" id="UP001596025">
    <property type="component" value="Unassembled WGS sequence"/>
</dbReference>
<protein>
    <recommendedName>
        <fullName evidence="4">SipW-cognate class signal peptide</fullName>
    </recommendedName>
</protein>
<evidence type="ECO:0000313" key="3">
    <source>
        <dbReference type="Proteomes" id="UP001596025"/>
    </source>
</evidence>
<organism evidence="2 3">
    <name type="scientific">Geodermatophilus arenarius</name>
    <dbReference type="NCBI Taxonomy" id="1137990"/>
    <lineage>
        <taxon>Bacteria</taxon>
        <taxon>Bacillati</taxon>
        <taxon>Actinomycetota</taxon>
        <taxon>Actinomycetes</taxon>
        <taxon>Geodermatophilales</taxon>
        <taxon>Geodermatophilaceae</taxon>
        <taxon>Geodermatophilus</taxon>
    </lineage>
</organism>
<dbReference type="RefSeq" id="WP_387993556.1">
    <property type="nucleotide sequence ID" value="NZ_JBHSGR010000030.1"/>
</dbReference>
<evidence type="ECO:0000313" key="2">
    <source>
        <dbReference type="EMBL" id="MFC4695875.1"/>
    </source>
</evidence>
<name>A0ABV9LQH2_9ACTN</name>
<feature type="compositionally biased region" description="Gly residues" evidence="1">
    <location>
        <begin position="189"/>
        <end position="202"/>
    </location>
</feature>
<accession>A0ABV9LQH2</accession>
<proteinExistence type="predicted"/>
<gene>
    <name evidence="2" type="ORF">ACFO3M_20910</name>
</gene>
<feature type="region of interest" description="Disordered" evidence="1">
    <location>
        <begin position="176"/>
        <end position="202"/>
    </location>
</feature>